<name>A0A2P6TBG1_CHLSO</name>
<organism evidence="2 3">
    <name type="scientific">Chlorella sorokiniana</name>
    <name type="common">Freshwater green alga</name>
    <dbReference type="NCBI Taxonomy" id="3076"/>
    <lineage>
        <taxon>Eukaryota</taxon>
        <taxon>Viridiplantae</taxon>
        <taxon>Chlorophyta</taxon>
        <taxon>core chlorophytes</taxon>
        <taxon>Trebouxiophyceae</taxon>
        <taxon>Chlorellales</taxon>
        <taxon>Chlorellaceae</taxon>
        <taxon>Chlorella clade</taxon>
        <taxon>Chlorella</taxon>
    </lineage>
</organism>
<dbReference type="AlphaFoldDB" id="A0A2P6TBG1"/>
<gene>
    <name evidence="2" type="ORF">C2E21_9446</name>
</gene>
<reference evidence="2 3" key="1">
    <citation type="journal article" date="2018" name="Plant J.">
        <title>Genome sequences of Chlorella sorokiniana UTEX 1602 and Micractinium conductrix SAG 241.80: implications to maltose excretion by a green alga.</title>
        <authorList>
            <person name="Arriola M.B."/>
            <person name="Velmurugan N."/>
            <person name="Zhang Y."/>
            <person name="Plunkett M.H."/>
            <person name="Hondzo H."/>
            <person name="Barney B.M."/>
        </authorList>
    </citation>
    <scope>NUCLEOTIDE SEQUENCE [LARGE SCALE GENOMIC DNA]</scope>
    <source>
        <strain evidence="3">UTEX 1602</strain>
    </source>
</reference>
<sequence length="403" mass="43699">MDPAAATGSSDAPSTATINDPPDDLLGRVLVLAGRGERRAEAAAGEPAREVRQLLRLPRQDLLLSPYVADCTLNVAEQAAQLVQPLVGGQGWMLGAAQVARMAYKLLQMASDMSCYRAAVMLLPYQRVGDSLIVVASDANGRCMANGSVALHNAGVMTLRPNTYPGMLEPDLTDPVMLAPSLRCLDRHIRSLCSHIHPTELPEVLELRSLQEAGMPGPGCYGEKLRAALSGPGWRRPFELVLSTLPVDALCELHLKFLPVAGLDLHRLHETPADGITCTTFVRQHFREQAEAIKWAMNQDWRKKEPLARTALMASMRDMRKRLGAVDHLAGAIGMRESLDVERSLLAAAEQAAIQRNLTIQLEHSLASGLAQIQQQMVGLGAAFTDLQQRLAVATAHLSAFQP</sequence>
<dbReference type="Proteomes" id="UP000239899">
    <property type="component" value="Unassembled WGS sequence"/>
</dbReference>
<keyword evidence="3" id="KW-1185">Reference proteome</keyword>
<evidence type="ECO:0000313" key="3">
    <source>
        <dbReference type="Proteomes" id="UP000239899"/>
    </source>
</evidence>
<protein>
    <submittedName>
        <fullName evidence="2">Mediator of RNA polymerase II transcription subunit 15a-like isoform X1</fullName>
    </submittedName>
</protein>
<dbReference type="EMBL" id="LHPG02000028">
    <property type="protein sequence ID" value="PRW05880.1"/>
    <property type="molecule type" value="Genomic_DNA"/>
</dbReference>
<feature type="compositionally biased region" description="Polar residues" evidence="1">
    <location>
        <begin position="7"/>
        <end position="18"/>
    </location>
</feature>
<proteinExistence type="predicted"/>
<accession>A0A2P6TBG1</accession>
<evidence type="ECO:0000256" key="1">
    <source>
        <dbReference type="SAM" id="MobiDB-lite"/>
    </source>
</evidence>
<comment type="caution">
    <text evidence="2">The sequence shown here is derived from an EMBL/GenBank/DDBJ whole genome shotgun (WGS) entry which is preliminary data.</text>
</comment>
<feature type="region of interest" description="Disordered" evidence="1">
    <location>
        <begin position="1"/>
        <end position="23"/>
    </location>
</feature>
<evidence type="ECO:0000313" key="2">
    <source>
        <dbReference type="EMBL" id="PRW05880.1"/>
    </source>
</evidence>